<dbReference type="SUPFAM" id="SSF51735">
    <property type="entry name" value="NAD(P)-binding Rossmann-fold domains"/>
    <property type="match status" value="1"/>
</dbReference>
<dbReference type="InterPro" id="IPR022893">
    <property type="entry name" value="Shikimate_DH_fam"/>
</dbReference>
<feature type="binding site" evidence="8">
    <location>
        <position position="220"/>
    </location>
    <ligand>
        <name>NADP(+)</name>
        <dbReference type="ChEBI" id="CHEBI:58349"/>
    </ligand>
</feature>
<evidence type="ECO:0000256" key="2">
    <source>
        <dbReference type="ARBA" id="ARBA00012962"/>
    </source>
</evidence>
<feature type="binding site" evidence="8">
    <location>
        <position position="87"/>
    </location>
    <ligand>
        <name>shikimate</name>
        <dbReference type="ChEBI" id="CHEBI:36208"/>
    </ligand>
</feature>
<feature type="binding site" evidence="8">
    <location>
        <position position="62"/>
    </location>
    <ligand>
        <name>shikimate</name>
        <dbReference type="ChEBI" id="CHEBI:36208"/>
    </ligand>
</feature>
<dbReference type="RefSeq" id="WP_104056970.1">
    <property type="nucleotide sequence ID" value="NZ_PREZ01000002.1"/>
</dbReference>
<comment type="function">
    <text evidence="8">Involved in the biosynthesis of the chorismate, which leads to the biosynthesis of aromatic amino acids. Catalyzes the reversible NADPH linked reduction of 3-dehydroshikimate (DHSA) to yield shikimate (SA).</text>
</comment>
<accession>A0A2S5GEY6</accession>
<dbReference type="PANTHER" id="PTHR21089">
    <property type="entry name" value="SHIKIMATE DEHYDROGENASE"/>
    <property type="match status" value="1"/>
</dbReference>
<feature type="binding site" evidence="8">
    <location>
        <position position="102"/>
    </location>
    <ligand>
        <name>shikimate</name>
        <dbReference type="ChEBI" id="CHEBI:36208"/>
    </ligand>
</feature>
<feature type="binding site" evidence="8">
    <location>
        <position position="243"/>
    </location>
    <ligand>
        <name>NADP(+)</name>
        <dbReference type="ChEBI" id="CHEBI:58349"/>
    </ligand>
</feature>
<dbReference type="InterPro" id="IPR013708">
    <property type="entry name" value="Shikimate_DH-bd_N"/>
</dbReference>
<dbReference type="GO" id="GO:0019632">
    <property type="term" value="P:shikimate metabolic process"/>
    <property type="evidence" value="ECO:0007669"/>
    <property type="project" value="InterPro"/>
</dbReference>
<dbReference type="OrthoDB" id="9792692at2"/>
<comment type="caution">
    <text evidence="12">The sequence shown here is derived from an EMBL/GenBank/DDBJ whole genome shotgun (WGS) entry which is preliminary data.</text>
</comment>
<feature type="binding site" evidence="8">
    <location>
        <begin position="15"/>
        <end position="17"/>
    </location>
    <ligand>
        <name>shikimate</name>
        <dbReference type="ChEBI" id="CHEBI:36208"/>
    </ligand>
</feature>
<feature type="binding site" evidence="8">
    <location>
        <begin position="152"/>
        <end position="157"/>
    </location>
    <ligand>
        <name>NADP(+)</name>
        <dbReference type="ChEBI" id="CHEBI:58349"/>
    </ligand>
</feature>
<dbReference type="EC" id="1.1.1.25" evidence="2 8"/>
<evidence type="ECO:0000259" key="9">
    <source>
        <dbReference type="Pfam" id="PF01488"/>
    </source>
</evidence>
<comment type="similarity">
    <text evidence="8">Belongs to the shikimate dehydrogenase family.</text>
</comment>
<evidence type="ECO:0000256" key="1">
    <source>
        <dbReference type="ARBA" id="ARBA00004871"/>
    </source>
</evidence>
<dbReference type="GO" id="GO:0009423">
    <property type="term" value="P:chorismate biosynthetic process"/>
    <property type="evidence" value="ECO:0007669"/>
    <property type="project" value="UniProtKB-UniRule"/>
</dbReference>
<dbReference type="Pfam" id="PF01488">
    <property type="entry name" value="Shikimate_DH"/>
    <property type="match status" value="1"/>
</dbReference>
<dbReference type="CDD" id="cd01065">
    <property type="entry name" value="NAD_bind_Shikimate_DH"/>
    <property type="match status" value="1"/>
</dbReference>
<dbReference type="Proteomes" id="UP000239047">
    <property type="component" value="Unassembled WGS sequence"/>
</dbReference>
<reference evidence="12 13" key="1">
    <citation type="submission" date="2018-02" db="EMBL/GenBank/DDBJ databases">
        <title>Jeotgalibacillus proteolyticum sp. nov. a protease producing bacterium isolated from ocean sediments of Laizhou Bay.</title>
        <authorList>
            <person name="Li Y."/>
        </authorList>
    </citation>
    <scope>NUCLEOTIDE SEQUENCE [LARGE SCALE GENOMIC DNA]</scope>
    <source>
        <strain evidence="12 13">22-7</strain>
    </source>
</reference>
<feature type="binding site" evidence="8">
    <location>
        <position position="222"/>
    </location>
    <ligand>
        <name>shikimate</name>
        <dbReference type="ChEBI" id="CHEBI:36208"/>
    </ligand>
</feature>
<feature type="domain" description="Shikimate dehydrogenase substrate binding N-terminal" evidence="10">
    <location>
        <begin position="7"/>
        <end position="89"/>
    </location>
</feature>
<feature type="binding site" evidence="8">
    <location>
        <position position="250"/>
    </location>
    <ligand>
        <name>shikimate</name>
        <dbReference type="ChEBI" id="CHEBI:36208"/>
    </ligand>
</feature>
<evidence type="ECO:0000256" key="8">
    <source>
        <dbReference type="HAMAP-Rule" id="MF_00222"/>
    </source>
</evidence>
<keyword evidence="5 8" id="KW-0560">Oxidoreductase</keyword>
<protein>
    <recommendedName>
        <fullName evidence="2 8">Shikimate dehydrogenase (NADP(+))</fullName>
        <shortName evidence="8">SDH</shortName>
        <ecNumber evidence="2 8">1.1.1.25</ecNumber>
    </recommendedName>
</protein>
<comment type="pathway">
    <text evidence="1 8">Metabolic intermediate biosynthesis; chorismate biosynthesis; chorismate from D-erythrose 4-phosphate and phosphoenolpyruvate: step 4/7.</text>
</comment>
<evidence type="ECO:0000259" key="10">
    <source>
        <dbReference type="Pfam" id="PF08501"/>
    </source>
</evidence>
<dbReference type="GO" id="GO:0005829">
    <property type="term" value="C:cytosol"/>
    <property type="evidence" value="ECO:0007669"/>
    <property type="project" value="TreeGrafter"/>
</dbReference>
<evidence type="ECO:0000256" key="3">
    <source>
        <dbReference type="ARBA" id="ARBA00022605"/>
    </source>
</evidence>
<proteinExistence type="inferred from homology"/>
<dbReference type="InterPro" id="IPR006151">
    <property type="entry name" value="Shikm_DH/Glu-tRNA_Rdtase"/>
</dbReference>
<dbReference type="PANTHER" id="PTHR21089:SF1">
    <property type="entry name" value="BIFUNCTIONAL 3-DEHYDROQUINATE DEHYDRATASE_SHIKIMATE DEHYDROGENASE, CHLOROPLASTIC"/>
    <property type="match status" value="1"/>
</dbReference>
<feature type="domain" description="SDH C-terminal" evidence="11">
    <location>
        <begin position="243"/>
        <end position="267"/>
    </location>
</feature>
<dbReference type="UniPathway" id="UPA00053">
    <property type="reaction ID" value="UER00087"/>
</dbReference>
<dbReference type="InterPro" id="IPR011342">
    <property type="entry name" value="Shikimate_DH"/>
</dbReference>
<name>A0A2S5GEY6_9BACL</name>
<evidence type="ECO:0000259" key="11">
    <source>
        <dbReference type="Pfam" id="PF18317"/>
    </source>
</evidence>
<comment type="subunit">
    <text evidence="8">Homodimer.</text>
</comment>
<feature type="active site" description="Proton acceptor" evidence="8">
    <location>
        <position position="66"/>
    </location>
</feature>
<dbReference type="InterPro" id="IPR046346">
    <property type="entry name" value="Aminoacid_DH-like_N_sf"/>
</dbReference>
<dbReference type="NCBIfam" id="TIGR00507">
    <property type="entry name" value="aroE"/>
    <property type="match status" value="1"/>
</dbReference>
<dbReference type="GO" id="GO:0050661">
    <property type="term" value="F:NADP binding"/>
    <property type="evidence" value="ECO:0007669"/>
    <property type="project" value="InterPro"/>
</dbReference>
<evidence type="ECO:0000313" key="12">
    <source>
        <dbReference type="EMBL" id="PPA71481.1"/>
    </source>
</evidence>
<dbReference type="InterPro" id="IPR036291">
    <property type="entry name" value="NAD(P)-bd_dom_sf"/>
</dbReference>
<organism evidence="12 13">
    <name type="scientific">Jeotgalibacillus proteolyticus</name>
    <dbReference type="NCBI Taxonomy" id="2082395"/>
    <lineage>
        <taxon>Bacteria</taxon>
        <taxon>Bacillati</taxon>
        <taxon>Bacillota</taxon>
        <taxon>Bacilli</taxon>
        <taxon>Bacillales</taxon>
        <taxon>Caryophanaceae</taxon>
        <taxon>Jeotgalibacillus</taxon>
    </lineage>
</organism>
<dbReference type="SUPFAM" id="SSF53223">
    <property type="entry name" value="Aminoacid dehydrogenase-like, N-terminal domain"/>
    <property type="match status" value="1"/>
</dbReference>
<keyword evidence="13" id="KW-1185">Reference proteome</keyword>
<evidence type="ECO:0000256" key="5">
    <source>
        <dbReference type="ARBA" id="ARBA00023002"/>
    </source>
</evidence>
<dbReference type="GO" id="GO:0008652">
    <property type="term" value="P:amino acid biosynthetic process"/>
    <property type="evidence" value="ECO:0007669"/>
    <property type="project" value="UniProtKB-KW"/>
</dbReference>
<dbReference type="GO" id="GO:0004764">
    <property type="term" value="F:shikimate 3-dehydrogenase (NADP+) activity"/>
    <property type="evidence" value="ECO:0007669"/>
    <property type="project" value="UniProtKB-UniRule"/>
</dbReference>
<dbReference type="Gene3D" id="3.40.50.720">
    <property type="entry name" value="NAD(P)-binding Rossmann-like Domain"/>
    <property type="match status" value="1"/>
</dbReference>
<evidence type="ECO:0000256" key="4">
    <source>
        <dbReference type="ARBA" id="ARBA00022857"/>
    </source>
</evidence>
<keyword evidence="6 8" id="KW-0057">Aromatic amino acid biosynthesis</keyword>
<dbReference type="NCBIfam" id="NF001319">
    <property type="entry name" value="PRK00258.3-3"/>
    <property type="match status" value="1"/>
</dbReference>
<evidence type="ECO:0000313" key="13">
    <source>
        <dbReference type="Proteomes" id="UP000239047"/>
    </source>
</evidence>
<dbReference type="NCBIfam" id="NF001310">
    <property type="entry name" value="PRK00258.1-2"/>
    <property type="match status" value="1"/>
</dbReference>
<evidence type="ECO:0000256" key="7">
    <source>
        <dbReference type="ARBA" id="ARBA00049442"/>
    </source>
</evidence>
<feature type="domain" description="Quinate/shikimate 5-dehydrogenase/glutamyl-tRNA reductase" evidence="9">
    <location>
        <begin position="112"/>
        <end position="220"/>
    </location>
</feature>
<comment type="catalytic activity">
    <reaction evidence="7 8">
        <text>shikimate + NADP(+) = 3-dehydroshikimate + NADPH + H(+)</text>
        <dbReference type="Rhea" id="RHEA:17737"/>
        <dbReference type="ChEBI" id="CHEBI:15378"/>
        <dbReference type="ChEBI" id="CHEBI:16630"/>
        <dbReference type="ChEBI" id="CHEBI:36208"/>
        <dbReference type="ChEBI" id="CHEBI:57783"/>
        <dbReference type="ChEBI" id="CHEBI:58349"/>
        <dbReference type="EC" id="1.1.1.25"/>
    </reaction>
</comment>
<sequence>MSSLYGVIGNPIKHSKSPLMHNQWFEAEGIDASYHAFTIEPKNLEDAIKGMKALGIKGWNVTIPHKESIIPFLDEIDESAAVIGAVNTVVADGPRLIGKNTDGQGFVESLLTKRTSGEIKKSSILILGAGGAAKGIYHALLKLQPKRLYIANRTVSRAEALIKDVSTHDSAQALTMTAAEENPEQFDIIINTTSVGMSPAIGQSPIKLGLMKKDTLAVDIIYNPLETEFLKRAKAEGADTLNGVGMFVHQGALAFSYWTGSQPDTKKAIKMITENLGGVIC</sequence>
<gene>
    <name evidence="8 12" type="primary">aroE</name>
    <name evidence="12" type="ORF">C4B60_05310</name>
</gene>
<evidence type="ECO:0000256" key="6">
    <source>
        <dbReference type="ARBA" id="ARBA00023141"/>
    </source>
</evidence>
<dbReference type="Pfam" id="PF08501">
    <property type="entry name" value="Shikimate_dh_N"/>
    <property type="match status" value="1"/>
</dbReference>
<feature type="binding site" evidence="8">
    <location>
        <position position="78"/>
    </location>
    <ligand>
        <name>NADP(+)</name>
        <dbReference type="ChEBI" id="CHEBI:58349"/>
    </ligand>
</feature>
<keyword evidence="4 8" id="KW-0521">NADP</keyword>
<dbReference type="Gene3D" id="3.40.50.10860">
    <property type="entry name" value="Leucine Dehydrogenase, chain A, domain 1"/>
    <property type="match status" value="1"/>
</dbReference>
<dbReference type="Pfam" id="PF18317">
    <property type="entry name" value="SDH_C"/>
    <property type="match status" value="1"/>
</dbReference>
<dbReference type="InterPro" id="IPR041121">
    <property type="entry name" value="SDH_C"/>
</dbReference>
<keyword evidence="3 8" id="KW-0028">Amino-acid biosynthesis</keyword>
<dbReference type="AlphaFoldDB" id="A0A2S5GEY6"/>
<dbReference type="HAMAP" id="MF_00222">
    <property type="entry name" value="Shikimate_DH_AroE"/>
    <property type="match status" value="1"/>
</dbReference>
<dbReference type="GO" id="GO:0009073">
    <property type="term" value="P:aromatic amino acid family biosynthetic process"/>
    <property type="evidence" value="ECO:0007669"/>
    <property type="project" value="UniProtKB-KW"/>
</dbReference>
<dbReference type="EMBL" id="PREZ01000002">
    <property type="protein sequence ID" value="PPA71481.1"/>
    <property type="molecule type" value="Genomic_DNA"/>
</dbReference>
<feature type="binding site" evidence="8">
    <location>
        <begin position="128"/>
        <end position="132"/>
    </location>
    <ligand>
        <name>NADP(+)</name>
        <dbReference type="ChEBI" id="CHEBI:58349"/>
    </ligand>
</feature>